<dbReference type="EMBL" id="FNBE01000014">
    <property type="protein sequence ID" value="SDG72748.1"/>
    <property type="molecule type" value="Genomic_DNA"/>
</dbReference>
<evidence type="ECO:0000313" key="2">
    <source>
        <dbReference type="Proteomes" id="UP000198967"/>
    </source>
</evidence>
<sequence>MSDTLDRPLPAALPLHHTVVAEVTAGLDGVLRVTTMLRGRRYRVRDLTVDVHEGARASELRTTVLLTADEAALLLERLRRMPAVLAARTV</sequence>
<dbReference type="AlphaFoldDB" id="A0A1G7WLL8"/>
<dbReference type="STRING" id="366584.SAMN05216377_114169"/>
<organism evidence="1 2">
    <name type="scientific">Pseudonocardia oroxyli</name>
    <dbReference type="NCBI Taxonomy" id="366584"/>
    <lineage>
        <taxon>Bacteria</taxon>
        <taxon>Bacillati</taxon>
        <taxon>Actinomycetota</taxon>
        <taxon>Actinomycetes</taxon>
        <taxon>Pseudonocardiales</taxon>
        <taxon>Pseudonocardiaceae</taxon>
        <taxon>Pseudonocardia</taxon>
    </lineage>
</organism>
<keyword evidence="2" id="KW-1185">Reference proteome</keyword>
<gene>
    <name evidence="1" type="ORF">SAMN05216377_114169</name>
</gene>
<evidence type="ECO:0000313" key="1">
    <source>
        <dbReference type="EMBL" id="SDG72748.1"/>
    </source>
</evidence>
<protein>
    <recommendedName>
        <fullName evidence="3">ACT domain-containing protein</fullName>
    </recommendedName>
</protein>
<accession>A0A1G7WLL8</accession>
<name>A0A1G7WLL8_PSEOR</name>
<dbReference type="RefSeq" id="WP_093087822.1">
    <property type="nucleotide sequence ID" value="NZ_FNBE01000014.1"/>
</dbReference>
<dbReference type="OrthoDB" id="3579401at2"/>
<evidence type="ECO:0008006" key="3">
    <source>
        <dbReference type="Google" id="ProtNLM"/>
    </source>
</evidence>
<reference evidence="1 2" key="1">
    <citation type="submission" date="2016-10" db="EMBL/GenBank/DDBJ databases">
        <authorList>
            <person name="de Groot N.N."/>
        </authorList>
    </citation>
    <scope>NUCLEOTIDE SEQUENCE [LARGE SCALE GENOMIC DNA]</scope>
    <source>
        <strain evidence="1 2">CGMCC 4.3143</strain>
    </source>
</reference>
<proteinExistence type="predicted"/>
<dbReference type="Proteomes" id="UP000198967">
    <property type="component" value="Unassembled WGS sequence"/>
</dbReference>